<evidence type="ECO:0000256" key="8">
    <source>
        <dbReference type="PROSITE-ProRule" id="PRU01360"/>
    </source>
</evidence>
<evidence type="ECO:0000256" key="4">
    <source>
        <dbReference type="ARBA" id="ARBA00022692"/>
    </source>
</evidence>
<dbReference type="EMBL" id="VTFT01000001">
    <property type="protein sequence ID" value="TYT26174.1"/>
    <property type="molecule type" value="Genomic_DNA"/>
</dbReference>
<reference evidence="12 13" key="1">
    <citation type="submission" date="2019-08" db="EMBL/GenBank/DDBJ databases">
        <title>Luteimonas viscosus sp. nov., isolated from soil of a sunflower field.</title>
        <authorList>
            <person name="Jianli Z."/>
            <person name="Ying Z."/>
        </authorList>
    </citation>
    <scope>NUCLEOTIDE SEQUENCE [LARGE SCALE GENOMIC DNA]</scope>
    <source>
        <strain evidence="12 13">XBU10</strain>
    </source>
</reference>
<comment type="caution">
    <text evidence="12">The sequence shown here is derived from an EMBL/GenBank/DDBJ whole genome shotgun (WGS) entry which is preliminary data.</text>
</comment>
<gene>
    <name evidence="12" type="ORF">FZO89_07815</name>
</gene>
<keyword evidence="6 8" id="KW-0472">Membrane</keyword>
<dbReference type="Gene3D" id="2.170.130.10">
    <property type="entry name" value="TonB-dependent receptor, plug domain"/>
    <property type="match status" value="1"/>
</dbReference>
<dbReference type="CDD" id="cd01347">
    <property type="entry name" value="ligand_gated_channel"/>
    <property type="match status" value="1"/>
</dbReference>
<evidence type="ECO:0000256" key="6">
    <source>
        <dbReference type="ARBA" id="ARBA00023136"/>
    </source>
</evidence>
<evidence type="ECO:0000256" key="1">
    <source>
        <dbReference type="ARBA" id="ARBA00004571"/>
    </source>
</evidence>
<feature type="domain" description="TonB-dependent receptor-like beta-barrel" evidence="10">
    <location>
        <begin position="328"/>
        <end position="761"/>
    </location>
</feature>
<evidence type="ECO:0000313" key="12">
    <source>
        <dbReference type="EMBL" id="TYT26174.1"/>
    </source>
</evidence>
<keyword evidence="3 8" id="KW-1134">Transmembrane beta strand</keyword>
<protein>
    <submittedName>
        <fullName evidence="12">TonB-dependent receptor</fullName>
    </submittedName>
</protein>
<dbReference type="InterPro" id="IPR037066">
    <property type="entry name" value="Plug_dom_sf"/>
</dbReference>
<evidence type="ECO:0000313" key="13">
    <source>
        <dbReference type="Proteomes" id="UP000324973"/>
    </source>
</evidence>
<dbReference type="SUPFAM" id="SSF56935">
    <property type="entry name" value="Porins"/>
    <property type="match status" value="1"/>
</dbReference>
<feature type="domain" description="TonB-dependent receptor plug" evidence="11">
    <location>
        <begin position="72"/>
        <end position="193"/>
    </location>
</feature>
<keyword evidence="13" id="KW-1185">Reference proteome</keyword>
<name>A0A5D4XPX2_9GAMM</name>
<organism evidence="12 13">
    <name type="scientific">Luteimonas viscosa</name>
    <dbReference type="NCBI Taxonomy" id="1132694"/>
    <lineage>
        <taxon>Bacteria</taxon>
        <taxon>Pseudomonadati</taxon>
        <taxon>Pseudomonadota</taxon>
        <taxon>Gammaproteobacteria</taxon>
        <taxon>Lysobacterales</taxon>
        <taxon>Lysobacteraceae</taxon>
        <taxon>Luteimonas</taxon>
    </lineage>
</organism>
<dbReference type="AlphaFoldDB" id="A0A5D4XPX2"/>
<comment type="subcellular location">
    <subcellularLocation>
        <location evidence="1 8">Cell outer membrane</location>
        <topology evidence="1 8">Multi-pass membrane protein</topology>
    </subcellularLocation>
</comment>
<keyword evidence="5 9" id="KW-0798">TonB box</keyword>
<dbReference type="Proteomes" id="UP000324973">
    <property type="component" value="Unassembled WGS sequence"/>
</dbReference>
<dbReference type="PANTHER" id="PTHR47234">
    <property type="match status" value="1"/>
</dbReference>
<evidence type="ECO:0000256" key="3">
    <source>
        <dbReference type="ARBA" id="ARBA00022452"/>
    </source>
</evidence>
<evidence type="ECO:0000259" key="10">
    <source>
        <dbReference type="Pfam" id="PF00593"/>
    </source>
</evidence>
<dbReference type="RefSeq" id="WP_149102724.1">
    <property type="nucleotide sequence ID" value="NZ_VTFT01000001.1"/>
</dbReference>
<dbReference type="InterPro" id="IPR000531">
    <property type="entry name" value="Beta-barrel_TonB"/>
</dbReference>
<dbReference type="GO" id="GO:0009279">
    <property type="term" value="C:cell outer membrane"/>
    <property type="evidence" value="ECO:0007669"/>
    <property type="project" value="UniProtKB-SubCell"/>
</dbReference>
<dbReference type="Gene3D" id="2.40.170.20">
    <property type="entry name" value="TonB-dependent receptor, beta-barrel domain"/>
    <property type="match status" value="1"/>
</dbReference>
<dbReference type="Pfam" id="PF00593">
    <property type="entry name" value="TonB_dep_Rec_b-barrel"/>
    <property type="match status" value="1"/>
</dbReference>
<dbReference type="InterPro" id="IPR036942">
    <property type="entry name" value="Beta-barrel_TonB_sf"/>
</dbReference>
<keyword evidence="7 8" id="KW-0998">Cell outer membrane</keyword>
<dbReference type="OrthoDB" id="6276154at2"/>
<accession>A0A5D4XPX2</accession>
<keyword evidence="12" id="KW-0675">Receptor</keyword>
<keyword evidence="4 8" id="KW-0812">Transmembrane</keyword>
<sequence length="799" mass="84731">MKTSSLYDAIRVAFLVSVVGTPGSAAAWQTIEEHSTVGAAEVSPEAEPSQVQAATELEQVTVTGTRIRGGTSPSPVLTIGAEHIREEGFTDLGEVIRSVPQNFGGGQNPGVAGGATTGAGGLANQNLTGGSSLNLRGLGPDASLTLLNGRRMSYGGFVQAVDIGAIPVEAVDRVEILPDGASALYGSDAVGGVANVLLRREYHGVGVGVRHGGATDGGLDTREYTATAGRAWASGGFIVALRDASTDPLYARQRDYTRHMAHPSTLFPGSDVRSALLSGHQALGAAVTLRLDALRTERDQLQHPYNRPQLPYSNVMVQDSTATFLAPGADVALGDWTLQLGAGLGRDRLVNQQSRVALADGAVTRLSHDCYCNEVVSYDVGIEGPMFALAGGEARLALGVGQRTNEFAQHNRLVGSTPIAGSERTRHAYAELGLPLVGADNARPWVRRLALNLAARTERYDSFGSVTTPKLGLVYGPGEDVTLKASWGRSFKAPTLFQRYWAQQALLRPAAFFGDPGIDPEDAVLMLGGGNPDLGAERARTWSASLALHPRALPGLEAELTWFDIDYAERVVQPITNPDRALGNPAYARFIHYAPSVEEQAAVIEGADIFYNLMGTPYDPDRVVAILYSQYFNVARQRIRGVDLSASYRMELGEGRLTLRGAGSWLDSSQQSTPGEASYDLAGTLFSPAKVNARAGAVWARGGFGASAFVNYTAGVEGLPNAGEGGRTASFTTFDATLRYETPDAAGLASGMEFALSAQNLFNRAPPFYTPPYPDFPPYDSTNYSAVGRVVSLSIAKRF</sequence>
<dbReference type="InterPro" id="IPR012910">
    <property type="entry name" value="Plug_dom"/>
</dbReference>
<evidence type="ECO:0000256" key="5">
    <source>
        <dbReference type="ARBA" id="ARBA00023077"/>
    </source>
</evidence>
<keyword evidence="2 8" id="KW-0813">Transport</keyword>
<evidence type="ECO:0000256" key="7">
    <source>
        <dbReference type="ARBA" id="ARBA00023237"/>
    </source>
</evidence>
<evidence type="ECO:0000256" key="2">
    <source>
        <dbReference type="ARBA" id="ARBA00022448"/>
    </source>
</evidence>
<proteinExistence type="inferred from homology"/>
<evidence type="ECO:0000259" key="11">
    <source>
        <dbReference type="Pfam" id="PF07715"/>
    </source>
</evidence>
<comment type="similarity">
    <text evidence="8 9">Belongs to the TonB-dependent receptor family.</text>
</comment>
<dbReference type="Pfam" id="PF07715">
    <property type="entry name" value="Plug"/>
    <property type="match status" value="1"/>
</dbReference>
<dbReference type="PANTHER" id="PTHR47234:SF3">
    <property type="entry name" value="SECRETIN_TONB SHORT N-TERMINAL DOMAIN-CONTAINING PROTEIN"/>
    <property type="match status" value="1"/>
</dbReference>
<evidence type="ECO:0000256" key="9">
    <source>
        <dbReference type="RuleBase" id="RU003357"/>
    </source>
</evidence>
<dbReference type="PROSITE" id="PS52016">
    <property type="entry name" value="TONB_DEPENDENT_REC_3"/>
    <property type="match status" value="1"/>
</dbReference>
<dbReference type="InterPro" id="IPR039426">
    <property type="entry name" value="TonB-dep_rcpt-like"/>
</dbReference>